<evidence type="ECO:0000313" key="1">
    <source>
        <dbReference type="EMBL" id="GHF60353.1"/>
    </source>
</evidence>
<dbReference type="Proteomes" id="UP000638313">
    <property type="component" value="Unassembled WGS sequence"/>
</dbReference>
<comment type="caution">
    <text evidence="1">The sequence shown here is derived from an EMBL/GenBank/DDBJ whole genome shotgun (WGS) entry which is preliminary data.</text>
</comment>
<dbReference type="AlphaFoldDB" id="A0A919B6G7"/>
<sequence length="74" mass="7586">MRDTTHGSVAEAMNADPAGMLEQVPFRAVDEVLVLDLDLDGDTPLGTAAAVTVSAAPHAGAGELMAARREALRA</sequence>
<gene>
    <name evidence="1" type="ORF">GCM10010218_47210</name>
</gene>
<dbReference type="EMBL" id="BNBD01000011">
    <property type="protein sequence ID" value="GHF60353.1"/>
    <property type="molecule type" value="Genomic_DNA"/>
</dbReference>
<protein>
    <submittedName>
        <fullName evidence="1">Uncharacterized protein</fullName>
    </submittedName>
</protein>
<proteinExistence type="predicted"/>
<accession>A0A919B6G7</accession>
<organism evidence="1 2">
    <name type="scientific">Streptomyces mashuensis</name>
    <dbReference type="NCBI Taxonomy" id="33904"/>
    <lineage>
        <taxon>Bacteria</taxon>
        <taxon>Bacillati</taxon>
        <taxon>Actinomycetota</taxon>
        <taxon>Actinomycetes</taxon>
        <taxon>Kitasatosporales</taxon>
        <taxon>Streptomycetaceae</taxon>
        <taxon>Streptomyces</taxon>
    </lineage>
</organism>
<reference evidence="1" key="2">
    <citation type="submission" date="2020-09" db="EMBL/GenBank/DDBJ databases">
        <authorList>
            <person name="Sun Q."/>
            <person name="Ohkuma M."/>
        </authorList>
    </citation>
    <scope>NUCLEOTIDE SEQUENCE</scope>
    <source>
        <strain evidence="1">JCM 4059</strain>
    </source>
</reference>
<reference evidence="1" key="1">
    <citation type="journal article" date="2014" name="Int. J. Syst. Evol. Microbiol.">
        <title>Complete genome sequence of Corynebacterium casei LMG S-19264T (=DSM 44701T), isolated from a smear-ripened cheese.</title>
        <authorList>
            <consortium name="US DOE Joint Genome Institute (JGI-PGF)"/>
            <person name="Walter F."/>
            <person name="Albersmeier A."/>
            <person name="Kalinowski J."/>
            <person name="Ruckert C."/>
        </authorList>
    </citation>
    <scope>NUCLEOTIDE SEQUENCE</scope>
    <source>
        <strain evidence="1">JCM 4059</strain>
    </source>
</reference>
<evidence type="ECO:0000313" key="2">
    <source>
        <dbReference type="Proteomes" id="UP000638313"/>
    </source>
</evidence>
<keyword evidence="2" id="KW-1185">Reference proteome</keyword>
<name>A0A919B6G7_9ACTN</name>
<dbReference type="RefSeq" id="WP_190131696.1">
    <property type="nucleotide sequence ID" value="NZ_BNBD01000011.1"/>
</dbReference>